<dbReference type="AlphaFoldDB" id="U2ES78"/>
<evidence type="ECO:0000256" key="2">
    <source>
        <dbReference type="ARBA" id="ARBA00022729"/>
    </source>
</evidence>
<name>U2ES78_9GAMM</name>
<dbReference type="Proteomes" id="UP000006242">
    <property type="component" value="Unassembled WGS sequence"/>
</dbReference>
<evidence type="ECO:0000256" key="3">
    <source>
        <dbReference type="SAM" id="SignalP"/>
    </source>
</evidence>
<evidence type="ECO:0000313" key="5">
    <source>
        <dbReference type="Proteomes" id="UP000006242"/>
    </source>
</evidence>
<dbReference type="PROSITE" id="PS51257">
    <property type="entry name" value="PROKAR_LIPOPROTEIN"/>
    <property type="match status" value="1"/>
</dbReference>
<dbReference type="RefSeq" id="WP_006914059.1">
    <property type="nucleotide sequence ID" value="NZ_AFNV02000003.1"/>
</dbReference>
<evidence type="ECO:0000256" key="1">
    <source>
        <dbReference type="ARBA" id="ARBA00010634"/>
    </source>
</evidence>
<keyword evidence="2 3" id="KW-0732">Signal</keyword>
<protein>
    <submittedName>
        <fullName evidence="4">Lipoprotein</fullName>
    </submittedName>
</protein>
<feature type="chain" id="PRO_5004626926" evidence="3">
    <location>
        <begin position="23"/>
        <end position="250"/>
    </location>
</feature>
<feature type="signal peptide" evidence="3">
    <location>
        <begin position="1"/>
        <end position="22"/>
    </location>
</feature>
<dbReference type="PANTHER" id="PTHR30035">
    <property type="entry name" value="LIPOPROTEIN VACJ-RELATED"/>
    <property type="match status" value="1"/>
</dbReference>
<dbReference type="GO" id="GO:0016020">
    <property type="term" value="C:membrane"/>
    <property type="evidence" value="ECO:0007669"/>
    <property type="project" value="InterPro"/>
</dbReference>
<dbReference type="STRING" id="1033802.SSPSH_000650"/>
<reference evidence="4 5" key="2">
    <citation type="journal article" date="2013" name="PLoS ONE">
        <title>INDIGO - INtegrated Data Warehouse of MIcrobial GenOmes with Examples from the Red Sea Extremophiles.</title>
        <authorList>
            <person name="Alam I."/>
            <person name="Antunes A."/>
            <person name="Kamau A.A."/>
            <person name="Ba Alawi W."/>
            <person name="Kalkatawi M."/>
            <person name="Stingl U."/>
            <person name="Bajic V.B."/>
        </authorList>
    </citation>
    <scope>NUCLEOTIDE SEQUENCE [LARGE SCALE GENOMIC DNA]</scope>
    <source>
        <strain evidence="4 5">E1L3A</strain>
    </source>
</reference>
<keyword evidence="5" id="KW-1185">Reference proteome</keyword>
<dbReference type="EMBL" id="AFNV02000003">
    <property type="protein sequence ID" value="ERJ20540.1"/>
    <property type="molecule type" value="Genomic_DNA"/>
</dbReference>
<comment type="similarity">
    <text evidence="1">Belongs to the MlaA family.</text>
</comment>
<organism evidence="4 5">
    <name type="scientific">Salinisphaera shabanensis E1L3A</name>
    <dbReference type="NCBI Taxonomy" id="1033802"/>
    <lineage>
        <taxon>Bacteria</taxon>
        <taxon>Pseudomonadati</taxon>
        <taxon>Pseudomonadota</taxon>
        <taxon>Gammaproteobacteria</taxon>
        <taxon>Salinisphaerales</taxon>
        <taxon>Salinisphaeraceae</taxon>
        <taxon>Salinisphaera</taxon>
    </lineage>
</organism>
<sequence>MTTRLPQRLTLLSGLLGLFALGGCVHSPPSDPWDPIEPVNRAVYKFNDTADRYVLQPVARGYDKITPDRVQTSVGNFFANLDEPVNMANSALQLKWGPFNTSLGRFMVNTTAGVGGLFDVASAVGVDKVDEDFGQTLGYWGLGQGPYLVLPFLGPSSGRDVFGRVGDQFVYPLNYVDEDYDYVVWSLRALDLINLRASLLGFEETLEQQFDPYAFMRGYYLENRLKAVYDGDVPADRLYQDDGADDEDAG</sequence>
<proteinExistence type="inferred from homology"/>
<dbReference type="PANTHER" id="PTHR30035:SF3">
    <property type="entry name" value="INTERMEMBRANE PHOSPHOLIPID TRANSPORT SYSTEM LIPOPROTEIN MLAA"/>
    <property type="match status" value="1"/>
</dbReference>
<dbReference type="OrthoDB" id="9785326at2"/>
<reference evidence="4 5" key="1">
    <citation type="journal article" date="2011" name="J. Bacteriol.">
        <title>Genome sequence of Salinisphaera shabanensis, a gammaproteobacterium from the harsh, variable environment of the brine-seawater interface of the Shaban Deep in the Red Sea.</title>
        <authorList>
            <person name="Antunes A."/>
            <person name="Alam I."/>
            <person name="Bajic V.B."/>
            <person name="Stingl U."/>
        </authorList>
    </citation>
    <scope>NUCLEOTIDE SEQUENCE [LARGE SCALE GENOMIC DNA]</scope>
    <source>
        <strain evidence="4 5">E1L3A</strain>
    </source>
</reference>
<dbReference type="PRINTS" id="PR01805">
    <property type="entry name" value="VACJLIPOPROT"/>
</dbReference>
<gene>
    <name evidence="4" type="ORF">SSPSH_000650</name>
</gene>
<dbReference type="eggNOG" id="COG2853">
    <property type="taxonomic scope" value="Bacteria"/>
</dbReference>
<dbReference type="GO" id="GO:0120010">
    <property type="term" value="P:intermembrane phospholipid transfer"/>
    <property type="evidence" value="ECO:0007669"/>
    <property type="project" value="TreeGrafter"/>
</dbReference>
<dbReference type="Pfam" id="PF04333">
    <property type="entry name" value="MlaA"/>
    <property type="match status" value="1"/>
</dbReference>
<comment type="caution">
    <text evidence="4">The sequence shown here is derived from an EMBL/GenBank/DDBJ whole genome shotgun (WGS) entry which is preliminary data.</text>
</comment>
<dbReference type="InterPro" id="IPR007428">
    <property type="entry name" value="MlaA"/>
</dbReference>
<evidence type="ECO:0000313" key="4">
    <source>
        <dbReference type="EMBL" id="ERJ20540.1"/>
    </source>
</evidence>
<accession>U2ES78</accession>
<keyword evidence="4" id="KW-0449">Lipoprotein</keyword>